<evidence type="ECO:0008006" key="3">
    <source>
        <dbReference type="Google" id="ProtNLM"/>
    </source>
</evidence>
<comment type="caution">
    <text evidence="1">The sequence shown here is derived from an EMBL/GenBank/DDBJ whole genome shotgun (WGS) entry which is preliminary data.</text>
</comment>
<proteinExistence type="predicted"/>
<accession>A0A7C9GVA8</accession>
<keyword evidence="2" id="KW-1185">Reference proteome</keyword>
<sequence length="184" mass="20060">MITLALLLAAATPAPPAVSLYGDRFYRGPADVFTTDQPRLPRAIAPESLKIVGRWELCADRDYKGQCMEIDRDYPVAAGLGQGFSVRSLRQLATGDGVARPTPSVTPGGPSLGGVASRYWAAPTYGNERVLACPRGKANLNCAHDTAEELCRRAGYRVVRYWQLQTVDARVYLADILCTRSDEK</sequence>
<dbReference type="RefSeq" id="WP_152577601.1">
    <property type="nucleotide sequence ID" value="NZ_JAATJI010000001.1"/>
</dbReference>
<evidence type="ECO:0000313" key="1">
    <source>
        <dbReference type="EMBL" id="MQT17189.1"/>
    </source>
</evidence>
<evidence type="ECO:0000313" key="2">
    <source>
        <dbReference type="Proteomes" id="UP000481327"/>
    </source>
</evidence>
<protein>
    <recommendedName>
        <fullName evidence="3">Beta/gamma crystallin 'Greek key' domain-containing protein</fullName>
    </recommendedName>
</protein>
<dbReference type="AlphaFoldDB" id="A0A7C9GVA8"/>
<dbReference type="OrthoDB" id="7186950at2"/>
<gene>
    <name evidence="1" type="ORF">F3168_07925</name>
</gene>
<dbReference type="EMBL" id="WIOL01000002">
    <property type="protein sequence ID" value="MQT17189.1"/>
    <property type="molecule type" value="Genomic_DNA"/>
</dbReference>
<organism evidence="1 2">
    <name type="scientific">Sandarakinorhabdus fusca</name>
    <dbReference type="NCBI Taxonomy" id="1439888"/>
    <lineage>
        <taxon>Bacteria</taxon>
        <taxon>Pseudomonadati</taxon>
        <taxon>Pseudomonadota</taxon>
        <taxon>Alphaproteobacteria</taxon>
        <taxon>Sphingomonadales</taxon>
        <taxon>Sphingosinicellaceae</taxon>
        <taxon>Sandarakinorhabdus</taxon>
    </lineage>
</organism>
<dbReference type="Proteomes" id="UP000481327">
    <property type="component" value="Unassembled WGS sequence"/>
</dbReference>
<reference evidence="1 2" key="1">
    <citation type="submission" date="2019-09" db="EMBL/GenBank/DDBJ databases">
        <title>Polymorphobacter sp. isolated from a lake in China.</title>
        <authorList>
            <person name="Liu Z."/>
        </authorList>
    </citation>
    <scope>NUCLEOTIDE SEQUENCE [LARGE SCALE GENOMIC DNA]</scope>
    <source>
        <strain evidence="1 2">D40P</strain>
    </source>
</reference>
<name>A0A7C9GVA8_9SPHN</name>